<keyword evidence="6" id="KW-0560">Oxidoreductase</keyword>
<keyword evidence="3" id="KW-0001">2Fe-2S</keyword>
<dbReference type="Gene3D" id="3.10.20.30">
    <property type="match status" value="1"/>
</dbReference>
<dbReference type="GO" id="GO:0051537">
    <property type="term" value="F:2 iron, 2 sulfur cluster binding"/>
    <property type="evidence" value="ECO:0007669"/>
    <property type="project" value="UniProtKB-KW"/>
</dbReference>
<evidence type="ECO:0000256" key="2">
    <source>
        <dbReference type="ARBA" id="ARBA00022630"/>
    </source>
</evidence>
<dbReference type="GO" id="GO:0050660">
    <property type="term" value="F:flavin adenine dinucleotide binding"/>
    <property type="evidence" value="ECO:0007669"/>
    <property type="project" value="TreeGrafter"/>
</dbReference>
<accession>A0A8J4A5X9</accession>
<reference evidence="12" key="1">
    <citation type="journal article" date="2021" name="Int. J. Syst. Evol. Microbiol.">
        <title>Actinocatenispora comari sp. nov., an endophytic actinomycete isolated from aerial parts of Comarum salesowianum.</title>
        <authorList>
            <person name="Oyunbileg N."/>
            <person name="Iizaka Y."/>
            <person name="Hamada M."/>
            <person name="Davaapurev B.O."/>
            <person name="Fukumoto A."/>
            <person name="Tsetseg B."/>
            <person name="Kato F."/>
            <person name="Tamura T."/>
            <person name="Batkhuu J."/>
            <person name="Anzai Y."/>
        </authorList>
    </citation>
    <scope>NUCLEOTIDE SEQUENCE [LARGE SCALE GENOMIC DNA]</scope>
    <source>
        <strain evidence="12">NUM-2625</strain>
    </source>
</reference>
<dbReference type="InterPro" id="IPR017938">
    <property type="entry name" value="Riboflavin_synthase-like_b-brl"/>
</dbReference>
<dbReference type="CDD" id="cd00207">
    <property type="entry name" value="fer2"/>
    <property type="match status" value="1"/>
</dbReference>
<dbReference type="SUPFAM" id="SSF54292">
    <property type="entry name" value="2Fe-2S ferredoxin-like"/>
    <property type="match status" value="1"/>
</dbReference>
<dbReference type="InterPro" id="IPR001041">
    <property type="entry name" value="2Fe-2S_ferredoxin-type"/>
</dbReference>
<evidence type="ECO:0000256" key="7">
    <source>
        <dbReference type="ARBA" id="ARBA00023004"/>
    </source>
</evidence>
<keyword evidence="5" id="KW-0274">FAD</keyword>
<evidence type="ECO:0000313" key="11">
    <source>
        <dbReference type="EMBL" id="GIL25589.1"/>
    </source>
</evidence>
<evidence type="ECO:0000256" key="3">
    <source>
        <dbReference type="ARBA" id="ARBA00022714"/>
    </source>
</evidence>
<dbReference type="Pfam" id="PF00970">
    <property type="entry name" value="FAD_binding_6"/>
    <property type="match status" value="1"/>
</dbReference>
<dbReference type="SUPFAM" id="SSF63380">
    <property type="entry name" value="Riboflavin synthase domain-like"/>
    <property type="match status" value="1"/>
</dbReference>
<evidence type="ECO:0000256" key="6">
    <source>
        <dbReference type="ARBA" id="ARBA00023002"/>
    </source>
</evidence>
<evidence type="ECO:0000256" key="5">
    <source>
        <dbReference type="ARBA" id="ARBA00022827"/>
    </source>
</evidence>
<dbReference type="AlphaFoldDB" id="A0A8J4A5X9"/>
<evidence type="ECO:0000256" key="8">
    <source>
        <dbReference type="ARBA" id="ARBA00023014"/>
    </source>
</evidence>
<keyword evidence="2" id="KW-0285">Flavoprotein</keyword>
<dbReference type="InterPro" id="IPR008333">
    <property type="entry name" value="Cbr1-like_FAD-bd_dom"/>
</dbReference>
<keyword evidence="12" id="KW-1185">Reference proteome</keyword>
<dbReference type="EMBL" id="BOPO01000007">
    <property type="protein sequence ID" value="GIL25589.1"/>
    <property type="molecule type" value="Genomic_DNA"/>
</dbReference>
<dbReference type="PANTHER" id="PTHR47354">
    <property type="entry name" value="NADH OXIDOREDUCTASE HCR"/>
    <property type="match status" value="1"/>
</dbReference>
<dbReference type="CDD" id="cd06214">
    <property type="entry name" value="PA_degradation_oxidoreductase_like"/>
    <property type="match status" value="1"/>
</dbReference>
<dbReference type="RefSeq" id="WP_207123198.1">
    <property type="nucleotide sequence ID" value="NZ_BOPO01000007.1"/>
</dbReference>
<dbReference type="InterPro" id="IPR017927">
    <property type="entry name" value="FAD-bd_FR_type"/>
</dbReference>
<evidence type="ECO:0000256" key="1">
    <source>
        <dbReference type="ARBA" id="ARBA00001974"/>
    </source>
</evidence>
<keyword evidence="7" id="KW-0408">Iron</keyword>
<keyword evidence="4" id="KW-0479">Metal-binding</keyword>
<dbReference type="InterPro" id="IPR039261">
    <property type="entry name" value="FNR_nucleotide-bd"/>
</dbReference>
<dbReference type="Pfam" id="PF00175">
    <property type="entry name" value="NAD_binding_1"/>
    <property type="match status" value="1"/>
</dbReference>
<organism evidence="11 12">
    <name type="scientific">Actinocatenispora comari</name>
    <dbReference type="NCBI Taxonomy" id="2807577"/>
    <lineage>
        <taxon>Bacteria</taxon>
        <taxon>Bacillati</taxon>
        <taxon>Actinomycetota</taxon>
        <taxon>Actinomycetes</taxon>
        <taxon>Micromonosporales</taxon>
        <taxon>Micromonosporaceae</taxon>
        <taxon>Actinocatenispora</taxon>
    </lineage>
</organism>
<dbReference type="InterPro" id="IPR006058">
    <property type="entry name" value="2Fe2S_fd_BS"/>
</dbReference>
<dbReference type="InterPro" id="IPR050415">
    <property type="entry name" value="MRET"/>
</dbReference>
<dbReference type="InterPro" id="IPR012675">
    <property type="entry name" value="Beta-grasp_dom_sf"/>
</dbReference>
<dbReference type="Gene3D" id="2.40.30.10">
    <property type="entry name" value="Translation factors"/>
    <property type="match status" value="1"/>
</dbReference>
<keyword evidence="8" id="KW-0411">Iron-sulfur</keyword>
<evidence type="ECO:0000256" key="4">
    <source>
        <dbReference type="ARBA" id="ARBA00022723"/>
    </source>
</evidence>
<dbReference type="GO" id="GO:0016491">
    <property type="term" value="F:oxidoreductase activity"/>
    <property type="evidence" value="ECO:0007669"/>
    <property type="project" value="UniProtKB-KW"/>
</dbReference>
<name>A0A8J4A5X9_9ACTN</name>
<dbReference type="Proteomes" id="UP000614996">
    <property type="component" value="Unassembled WGS sequence"/>
</dbReference>
<dbReference type="SUPFAM" id="SSF52343">
    <property type="entry name" value="Ferredoxin reductase-like, C-terminal NADP-linked domain"/>
    <property type="match status" value="1"/>
</dbReference>
<dbReference type="PROSITE" id="PS00197">
    <property type="entry name" value="2FE2S_FER_1"/>
    <property type="match status" value="1"/>
</dbReference>
<comment type="cofactor">
    <cofactor evidence="1">
        <name>FAD</name>
        <dbReference type="ChEBI" id="CHEBI:57692"/>
    </cofactor>
</comment>
<dbReference type="GO" id="GO:0010124">
    <property type="term" value="P:phenylacetate catabolic process"/>
    <property type="evidence" value="ECO:0007669"/>
    <property type="project" value="InterPro"/>
</dbReference>
<evidence type="ECO:0000259" key="10">
    <source>
        <dbReference type="PROSITE" id="PS51384"/>
    </source>
</evidence>
<dbReference type="Gene3D" id="3.40.50.80">
    <property type="entry name" value="Nucleotide-binding domain of ferredoxin-NADP reductase (FNR) module"/>
    <property type="match status" value="1"/>
</dbReference>
<evidence type="ECO:0000313" key="12">
    <source>
        <dbReference type="Proteomes" id="UP000614996"/>
    </source>
</evidence>
<dbReference type="PANTHER" id="PTHR47354:SF8">
    <property type="entry name" value="1,2-PHENYLACETYL-COA EPOXIDASE, SUBUNIT E"/>
    <property type="match status" value="1"/>
</dbReference>
<evidence type="ECO:0000259" key="9">
    <source>
        <dbReference type="PROSITE" id="PS51085"/>
    </source>
</evidence>
<dbReference type="InterPro" id="IPR011884">
    <property type="entry name" value="PaaE"/>
</dbReference>
<dbReference type="Pfam" id="PF00111">
    <property type="entry name" value="Fer2"/>
    <property type="match status" value="1"/>
</dbReference>
<dbReference type="NCBIfam" id="TIGR02160">
    <property type="entry name" value="PA_CoA_Oxy5"/>
    <property type="match status" value="1"/>
</dbReference>
<dbReference type="GO" id="GO:0046872">
    <property type="term" value="F:metal ion binding"/>
    <property type="evidence" value="ECO:0007669"/>
    <property type="project" value="UniProtKB-KW"/>
</dbReference>
<gene>
    <name evidence="11" type="ORF">NUM_08430</name>
</gene>
<feature type="domain" description="2Fe-2S ferredoxin-type" evidence="9">
    <location>
        <begin position="289"/>
        <end position="378"/>
    </location>
</feature>
<dbReference type="InterPro" id="IPR001433">
    <property type="entry name" value="OxRdtase_FAD/NAD-bd"/>
</dbReference>
<dbReference type="PROSITE" id="PS51384">
    <property type="entry name" value="FAD_FR"/>
    <property type="match status" value="1"/>
</dbReference>
<sequence>MAAERSLQPEHVIALRRPTRRRPEFHKLAVARLERLTDDAYLLGFAVPVELRDTFAFRPGQHLTVRHLVDGVDARRSYSICSTPERLATDGELQVGVKLIPDGVFSRYVSEELAVGDRVEVLPPLGHFTTDLAPERSRHYAAIVAGSGVTPVLSLVATALSVEPASRFTVLYGNRFVRSVMFVDELADLKDRYPDRLQLVHVLSREPGGSELLSGRLDEDRIGRLLAALLDPSTVDEWFLCGPYGMVVGAQRVLAGVGVDDRSVHTELFHVSAEPPATPSSAPVPEGEAQVTITLDGRSSTFGMGYDERILDRALDVRGELPYSCRGGVCSTCRAKVTGGEVRMARNFALEPDELAAGYVLTCQSSPVTDHVEVDYDG</sequence>
<proteinExistence type="predicted"/>
<comment type="caution">
    <text evidence="11">The sequence shown here is derived from an EMBL/GenBank/DDBJ whole genome shotgun (WGS) entry which is preliminary data.</text>
</comment>
<protein>
    <submittedName>
        <fullName evidence="11">Phenylacetic acid degradation protein</fullName>
    </submittedName>
</protein>
<dbReference type="PROSITE" id="PS51085">
    <property type="entry name" value="2FE2S_FER_2"/>
    <property type="match status" value="1"/>
</dbReference>
<feature type="domain" description="FAD-binding FR-type" evidence="10">
    <location>
        <begin position="23"/>
        <end position="131"/>
    </location>
</feature>
<dbReference type="InterPro" id="IPR036010">
    <property type="entry name" value="2Fe-2S_ferredoxin-like_sf"/>
</dbReference>